<name>A0A1V4K037_PATFA</name>
<gene>
    <name evidence="1" type="ORF">AV530_000046</name>
</gene>
<protein>
    <submittedName>
        <fullName evidence="1">Uncharacterized protein</fullName>
    </submittedName>
</protein>
<proteinExistence type="predicted"/>
<evidence type="ECO:0000313" key="1">
    <source>
        <dbReference type="EMBL" id="OPJ77733.1"/>
    </source>
</evidence>
<evidence type="ECO:0000313" key="2">
    <source>
        <dbReference type="Proteomes" id="UP000190648"/>
    </source>
</evidence>
<dbReference type="AlphaFoldDB" id="A0A1V4K037"/>
<accession>A0A1V4K037</accession>
<sequence>MSSFLLPPPLALAVSGPSHLQDHAVLPFFRLYSAEIGLLLENGPPGSQIARSEVNKETSYRQSKVYIFLGFPARYPLFNAVVQCFPTIYPATEEVILSSKEHPSSRGEQLVHLELNIYQSSVHTKINALGT</sequence>
<dbReference type="Proteomes" id="UP000190648">
    <property type="component" value="Unassembled WGS sequence"/>
</dbReference>
<dbReference type="EMBL" id="LSYS01005240">
    <property type="protein sequence ID" value="OPJ77733.1"/>
    <property type="molecule type" value="Genomic_DNA"/>
</dbReference>
<organism evidence="1 2">
    <name type="scientific">Patagioenas fasciata monilis</name>
    <dbReference type="NCBI Taxonomy" id="372326"/>
    <lineage>
        <taxon>Eukaryota</taxon>
        <taxon>Metazoa</taxon>
        <taxon>Chordata</taxon>
        <taxon>Craniata</taxon>
        <taxon>Vertebrata</taxon>
        <taxon>Euteleostomi</taxon>
        <taxon>Archelosauria</taxon>
        <taxon>Archosauria</taxon>
        <taxon>Dinosauria</taxon>
        <taxon>Saurischia</taxon>
        <taxon>Theropoda</taxon>
        <taxon>Coelurosauria</taxon>
        <taxon>Aves</taxon>
        <taxon>Neognathae</taxon>
        <taxon>Neoaves</taxon>
        <taxon>Columbimorphae</taxon>
        <taxon>Columbiformes</taxon>
        <taxon>Columbidae</taxon>
        <taxon>Patagioenas</taxon>
    </lineage>
</organism>
<reference evidence="1 2" key="1">
    <citation type="submission" date="2016-02" db="EMBL/GenBank/DDBJ databases">
        <title>Band-tailed pigeon sequencing and assembly.</title>
        <authorList>
            <person name="Soares A.E."/>
            <person name="Novak B.J."/>
            <person name="Rice E.S."/>
            <person name="O'Connell B."/>
            <person name="Chang D."/>
            <person name="Weber S."/>
            <person name="Shapiro B."/>
        </authorList>
    </citation>
    <scope>NUCLEOTIDE SEQUENCE [LARGE SCALE GENOMIC DNA]</scope>
    <source>
        <strain evidence="1">BTP2013</strain>
        <tissue evidence="1">Blood</tissue>
    </source>
</reference>
<comment type="caution">
    <text evidence="1">The sequence shown here is derived from an EMBL/GenBank/DDBJ whole genome shotgun (WGS) entry which is preliminary data.</text>
</comment>
<keyword evidence="2" id="KW-1185">Reference proteome</keyword>